<dbReference type="NCBIfam" id="TIGR00756">
    <property type="entry name" value="PPR"/>
    <property type="match status" value="2"/>
</dbReference>
<feature type="repeat" description="PPR" evidence="3">
    <location>
        <begin position="335"/>
        <end position="369"/>
    </location>
</feature>
<dbReference type="Gene3D" id="1.25.40.10">
    <property type="entry name" value="Tetratricopeptide repeat domain"/>
    <property type="match status" value="3"/>
</dbReference>
<dbReference type="KEGG" id="cmo:103497532"/>
<dbReference type="InterPro" id="IPR046960">
    <property type="entry name" value="PPR_At4g14850-like_plant"/>
</dbReference>
<dbReference type="PROSITE" id="PS51375">
    <property type="entry name" value="PPR"/>
    <property type="match status" value="3"/>
</dbReference>
<dbReference type="InterPro" id="IPR002885">
    <property type="entry name" value="PPR_rpt"/>
</dbReference>
<keyword evidence="5" id="KW-1185">Reference proteome</keyword>
<feature type="repeat" description="PPR" evidence="3">
    <location>
        <begin position="203"/>
        <end position="233"/>
    </location>
</feature>
<dbReference type="PANTHER" id="PTHR47926:SF452">
    <property type="entry name" value="PENTATRICOPEPTIDE REPEAT-CONTAINING PROTEIN"/>
    <property type="match status" value="1"/>
</dbReference>
<dbReference type="FunCoup" id="A0A1S3C806">
    <property type="interactions" value="287"/>
</dbReference>
<accession>A0A1S3C806</accession>
<dbReference type="Pfam" id="PF01535">
    <property type="entry name" value="PPR"/>
    <property type="match status" value="4"/>
</dbReference>
<evidence type="ECO:0000313" key="5">
    <source>
        <dbReference type="Proteomes" id="UP001652600"/>
    </source>
</evidence>
<keyword evidence="2" id="KW-0677">Repeat</keyword>
<dbReference type="GO" id="GO:0003729">
    <property type="term" value="F:mRNA binding"/>
    <property type="evidence" value="ECO:0007669"/>
    <property type="project" value="UniProtKB-ARBA"/>
</dbReference>
<dbReference type="GO" id="GO:0009451">
    <property type="term" value="P:RNA modification"/>
    <property type="evidence" value="ECO:0007669"/>
    <property type="project" value="InterPro"/>
</dbReference>
<evidence type="ECO:0000313" key="7">
    <source>
        <dbReference type="RefSeq" id="XP_050946478.1"/>
    </source>
</evidence>
<organism evidence="5 6">
    <name type="scientific">Cucumis melo</name>
    <name type="common">Muskmelon</name>
    <dbReference type="NCBI Taxonomy" id="3656"/>
    <lineage>
        <taxon>Eukaryota</taxon>
        <taxon>Viridiplantae</taxon>
        <taxon>Streptophyta</taxon>
        <taxon>Embryophyta</taxon>
        <taxon>Tracheophyta</taxon>
        <taxon>Spermatophyta</taxon>
        <taxon>Magnoliopsida</taxon>
        <taxon>eudicotyledons</taxon>
        <taxon>Gunneridae</taxon>
        <taxon>Pentapetalae</taxon>
        <taxon>rosids</taxon>
        <taxon>fabids</taxon>
        <taxon>Cucurbitales</taxon>
        <taxon>Cucurbitaceae</taxon>
        <taxon>Benincaseae</taxon>
        <taxon>Cucumis</taxon>
    </lineage>
</organism>
<dbReference type="Pfam" id="PF20431">
    <property type="entry name" value="E_motif"/>
    <property type="match status" value="1"/>
</dbReference>
<dbReference type="RefSeq" id="XP_050946507.1">
    <property type="nucleotide sequence ID" value="XM_051090550.1"/>
</dbReference>
<comment type="similarity">
    <text evidence="1">Belongs to the PPR family. PCMP-H subfamily.</text>
</comment>
<evidence type="ECO:0000256" key="3">
    <source>
        <dbReference type="PROSITE-ProRule" id="PRU00708"/>
    </source>
</evidence>
<dbReference type="InterPro" id="IPR011990">
    <property type="entry name" value="TPR-like_helical_dom_sf"/>
</dbReference>
<name>A0A1S3C806_CUCME</name>
<sequence>MNSTIYNPNRTLNSSAQPRLILSKALTSCKTPRDLKQLHASFIKTGQIQDPLTAAEVIKFCAFSSRDIDYARAIFCQMPEPNCFCWNTILRVLAETNDEHHQSEALMLFSAMLCDGRVKPNRFTFPSVLKACARASRLREGKQIHGLIVKFGFHEDEFISSSLVRMYVMCAVIEDAYSLFSKNVVDFDGSCQMELDKRKQDGNVVLWNIMIDGQVRLGDIKSAKNLFDEMPQRSVVSWNVMISGYAQNGHFIEAINLFQEMQSSNIDPNYVTLVSVLPAIARIGALELGKWIHLYAGKNKIEIDDVLGSALVDMYSKCGSIEKALQVFETLPKRNAITWSAIIGAFAMHGRAEDAIIHFHLLGKAGVTPNDVAYIGILSACSHAGLVEEGRSFFSHMVKVVGLQPKIEHYGCMVDLLGRAGHLEEAEELIRNMPIEPDDVIWKALLGACKMHKNLKMGERVAETLMELAPHDSGSYVALSNLYASLGNWEAVARVRLKMKEMDIRKDPGCSWIEIHGIIHEFLAEDDSHSQAKEIQAMLGEMSMKLRLNGYRPNTLDVFLNTDEQEKARALQYHSEKIAVAFGLISTAPKHPLKIVKNLRICEDCHASLKLISLIYKRQIIVRDRKRFHHFEHGSCSCNEDASTMLNKIYRKKICVADF</sequence>
<dbReference type="Pfam" id="PF14432">
    <property type="entry name" value="DYW_deaminase"/>
    <property type="match status" value="1"/>
</dbReference>
<dbReference type="Proteomes" id="UP001652600">
    <property type="component" value="Chromosome 1"/>
</dbReference>
<feature type="repeat" description="PPR" evidence="3">
    <location>
        <begin position="234"/>
        <end position="268"/>
    </location>
</feature>
<dbReference type="PANTHER" id="PTHR47926">
    <property type="entry name" value="PENTATRICOPEPTIDE REPEAT-CONTAINING PROTEIN"/>
    <property type="match status" value="1"/>
</dbReference>
<dbReference type="GeneID" id="103497532"/>
<dbReference type="eggNOG" id="KOG4197">
    <property type="taxonomic scope" value="Eukaryota"/>
</dbReference>
<evidence type="ECO:0000256" key="2">
    <source>
        <dbReference type="ARBA" id="ARBA00022737"/>
    </source>
</evidence>
<dbReference type="InParanoid" id="A0A1S3C806"/>
<dbReference type="InterPro" id="IPR032867">
    <property type="entry name" value="DYW_dom"/>
</dbReference>
<dbReference type="InterPro" id="IPR046848">
    <property type="entry name" value="E_motif"/>
</dbReference>
<dbReference type="RefSeq" id="XP_008457970.2">
    <property type="nucleotide sequence ID" value="XM_008459748.3"/>
</dbReference>
<protein>
    <submittedName>
        <fullName evidence="6 7">Pentatricopeptide repeat-containing protein At5g48910 isoform X1</fullName>
    </submittedName>
</protein>
<dbReference type="GO" id="GO:0008270">
    <property type="term" value="F:zinc ion binding"/>
    <property type="evidence" value="ECO:0007669"/>
    <property type="project" value="InterPro"/>
</dbReference>
<feature type="domain" description="DYW" evidence="4">
    <location>
        <begin position="550"/>
        <end position="640"/>
    </location>
</feature>
<evidence type="ECO:0000259" key="4">
    <source>
        <dbReference type="Pfam" id="PF14432"/>
    </source>
</evidence>
<dbReference type="AlphaFoldDB" id="A0A1S3C806"/>
<evidence type="ECO:0000256" key="1">
    <source>
        <dbReference type="ARBA" id="ARBA00006643"/>
    </source>
</evidence>
<dbReference type="RefSeq" id="XP_050946478.1">
    <property type="nucleotide sequence ID" value="XM_051090521.1"/>
</dbReference>
<evidence type="ECO:0000313" key="6">
    <source>
        <dbReference type="RefSeq" id="XP_008457970.2"/>
    </source>
</evidence>
<reference evidence="5 6" key="1">
    <citation type="submission" date="2025-05" db="UniProtKB">
        <authorList>
            <consortium name="RefSeq"/>
        </authorList>
    </citation>
    <scope>NUCLEOTIDE SEQUENCE [LARGE SCALE GENOMIC DNA]</scope>
    <source>
        <tissue evidence="6 7">Stem</tissue>
    </source>
</reference>
<gene>
    <name evidence="6 7 8" type="primary">LOC103497532</name>
</gene>
<proteinExistence type="inferred from homology"/>
<dbReference type="Pfam" id="PF13041">
    <property type="entry name" value="PPR_2"/>
    <property type="match status" value="1"/>
</dbReference>
<evidence type="ECO:0000313" key="8">
    <source>
        <dbReference type="RefSeq" id="XP_050946507.1"/>
    </source>
</evidence>